<accession>R5TPC4</accession>
<gene>
    <name evidence="2" type="ORF">BN481_00009</name>
</gene>
<dbReference type="EMBL" id="CBAL010000084">
    <property type="protein sequence ID" value="CCZ67613.1"/>
    <property type="molecule type" value="Genomic_DNA"/>
</dbReference>
<name>R5TPC4_MEDGN</name>
<dbReference type="SUPFAM" id="SSF51445">
    <property type="entry name" value="(Trans)glycosidases"/>
    <property type="match status" value="1"/>
</dbReference>
<comment type="caution">
    <text evidence="2">The sequence shown here is derived from an EMBL/GenBank/DDBJ whole genome shotgun (WGS) entry which is preliminary data.</text>
</comment>
<dbReference type="AlphaFoldDB" id="R5TPC4"/>
<dbReference type="InterPro" id="IPR017853">
    <property type="entry name" value="GH"/>
</dbReference>
<dbReference type="PANTHER" id="PTHR38784:SF1">
    <property type="entry name" value="SUCROSE PHOSPHORYLASE"/>
    <property type="match status" value="1"/>
</dbReference>
<evidence type="ECO:0000256" key="1">
    <source>
        <dbReference type="ARBA" id="ARBA00008452"/>
    </source>
</evidence>
<organism evidence="2">
    <name type="scientific">Mediterraneibacter gnavus CAG:126</name>
    <dbReference type="NCBI Taxonomy" id="1263106"/>
    <lineage>
        <taxon>Bacteria</taxon>
        <taxon>Bacillati</taxon>
        <taxon>Bacillota</taxon>
        <taxon>Clostridia</taxon>
        <taxon>Lachnospirales</taxon>
        <taxon>Lachnospiraceae</taxon>
        <taxon>Mediterraneibacter</taxon>
    </lineage>
</organism>
<dbReference type="Proteomes" id="UP000018114">
    <property type="component" value="Unassembled WGS sequence"/>
</dbReference>
<reference evidence="2" key="1">
    <citation type="submission" date="2012-11" db="EMBL/GenBank/DDBJ databases">
        <title>Dependencies among metagenomic species, viruses, plasmids and units of genetic variation.</title>
        <authorList>
            <person name="Nielsen H.B."/>
            <person name="Almeida M."/>
            <person name="Juncker A.S."/>
            <person name="Rasmussen S."/>
            <person name="Li J."/>
            <person name="Sunagawa S."/>
            <person name="Plichta D."/>
            <person name="Gautier L."/>
            <person name="Le Chatelier E."/>
            <person name="Peletier E."/>
            <person name="Bonde I."/>
            <person name="Nielsen T."/>
            <person name="Manichanh C."/>
            <person name="Arumugam M."/>
            <person name="Batto J."/>
            <person name="Santos M.B.Q.D."/>
            <person name="Blom N."/>
            <person name="Borruel N."/>
            <person name="Burgdorf K.S."/>
            <person name="Boumezbeur F."/>
            <person name="Casellas F."/>
            <person name="Dore J."/>
            <person name="Guarner F."/>
            <person name="Hansen T."/>
            <person name="Hildebrand F."/>
            <person name="Kaas R.S."/>
            <person name="Kennedy S."/>
            <person name="Kristiansen K."/>
            <person name="Kultima J.R."/>
            <person name="Leonard P."/>
            <person name="Levenez F."/>
            <person name="Lund O."/>
            <person name="Moumen B."/>
            <person name="Le Paslier D."/>
            <person name="Pons N."/>
            <person name="Pedersen O."/>
            <person name="Prifti E."/>
            <person name="Qin J."/>
            <person name="Raes J."/>
            <person name="Tap J."/>
            <person name="Tims S."/>
            <person name="Ussery D.W."/>
            <person name="Yamada T."/>
            <person name="MetaHit consortium"/>
            <person name="Renault P."/>
            <person name="Sicheritz-Ponten T."/>
            <person name="Bork P."/>
            <person name="Wang J."/>
            <person name="Brunak S."/>
            <person name="Ehrlich S.D."/>
        </authorList>
    </citation>
    <scope>NUCLEOTIDE SEQUENCE [LARGE SCALE GENOMIC DNA]</scope>
</reference>
<proteinExistence type="inferred from homology"/>
<dbReference type="PANTHER" id="PTHR38784">
    <property type="entry name" value="SUCROSE PHOSPHORYLASE"/>
    <property type="match status" value="1"/>
</dbReference>
<evidence type="ECO:0000313" key="2">
    <source>
        <dbReference type="EMBL" id="CCZ67613.1"/>
    </source>
</evidence>
<comment type="similarity">
    <text evidence="1">Belongs to the glycosyl hydrolase 13 family. Sucrose phosphorylase subfamily.</text>
</comment>
<dbReference type="Gene3D" id="3.20.20.80">
    <property type="entry name" value="Glycosidases"/>
    <property type="match status" value="1"/>
</dbReference>
<protein>
    <submittedName>
        <fullName evidence="2">Sucrose phosphorylase</fullName>
    </submittedName>
</protein>
<sequence length="349" mass="39691">MKHWKKYYLGQMDVNIQSPKVWEFYRETLEKIASYGAAIVRLDAFAYAPKTPGKKNFLNDPETWELLQKIHALAEPLGLTLLPEIHAAYDEKIYQTLAEKGYATYDFFLPGLVIDAIENRRGTYLAAWAKEIVEKKISTVNMLRRGTYLAAWAKEIVEKKISTVNMLGCHDGIPLLDLKGLLPKEEIQSLIDRIVSRGGMVKNLHGQKNLYYQVNATYYSALGESDEKMLLARAIQIFMPGKPQIWYLDLFAGKNDHEAVQRAGESGHKEINRTNLSTDQITEGLKKDVVQKQLALIRMRNTHKAFSEGAEVAISGGERSLEIRWEYNSAFATLYVNFESGTYTIVESK</sequence>